<evidence type="ECO:0000256" key="1">
    <source>
        <dbReference type="ARBA" id="ARBA00004496"/>
    </source>
</evidence>
<gene>
    <name evidence="10" type="ORF">F3Y22_tig00111027pilonHSYRG00063</name>
</gene>
<evidence type="ECO:0000256" key="2">
    <source>
        <dbReference type="ARBA" id="ARBA00022490"/>
    </source>
</evidence>
<feature type="repeat" description="Pumilio" evidence="7">
    <location>
        <begin position="389"/>
        <end position="425"/>
    </location>
</feature>
<comment type="function">
    <text evidence="6">Sequence-specific RNA-binding protein that regulates translation and mRNA stability by binding the 3'-UTR of target mRNAs.</text>
</comment>
<dbReference type="Pfam" id="PF00806">
    <property type="entry name" value="PUF"/>
    <property type="match status" value="7"/>
</dbReference>
<feature type="repeat" description="Pumilio" evidence="7">
    <location>
        <begin position="353"/>
        <end position="388"/>
    </location>
</feature>
<keyword evidence="11" id="KW-1185">Reference proteome</keyword>
<evidence type="ECO:0000313" key="11">
    <source>
        <dbReference type="Proteomes" id="UP000436088"/>
    </source>
</evidence>
<comment type="caution">
    <text evidence="10">The sequence shown here is derived from an EMBL/GenBank/DDBJ whole genome shotgun (WGS) entry which is preliminary data.</text>
</comment>
<evidence type="ECO:0000256" key="6">
    <source>
        <dbReference type="ARBA" id="ARBA00058490"/>
    </source>
</evidence>
<accession>A0A6A2Z6N2</accession>
<proteinExistence type="predicted"/>
<dbReference type="InterPro" id="IPR001313">
    <property type="entry name" value="Pumilio_RNA-bd_rpt"/>
</dbReference>
<dbReference type="GO" id="GO:0003729">
    <property type="term" value="F:mRNA binding"/>
    <property type="evidence" value="ECO:0007669"/>
    <property type="project" value="TreeGrafter"/>
</dbReference>
<dbReference type="InterPro" id="IPR033133">
    <property type="entry name" value="PUM-HD"/>
</dbReference>
<comment type="subcellular location">
    <subcellularLocation>
        <location evidence="1">Cytoplasm</location>
    </subcellularLocation>
</comment>
<feature type="domain" description="PUM-HD" evidence="9">
    <location>
        <begin position="142"/>
        <end position="488"/>
    </location>
</feature>
<feature type="repeat" description="Pumilio" evidence="7">
    <location>
        <begin position="244"/>
        <end position="280"/>
    </location>
</feature>
<dbReference type="Proteomes" id="UP000436088">
    <property type="component" value="Unassembled WGS sequence"/>
</dbReference>
<dbReference type="InterPro" id="IPR011989">
    <property type="entry name" value="ARM-like"/>
</dbReference>
<dbReference type="SUPFAM" id="SSF48371">
    <property type="entry name" value="ARM repeat"/>
    <property type="match status" value="1"/>
</dbReference>
<keyword evidence="2" id="KW-0963">Cytoplasm</keyword>
<keyword evidence="3" id="KW-0677">Repeat</keyword>
<sequence>MEAFGDSTGFGGDAQDLPVFTNPNNQPFQGHGSFQSQNPNGSQRYFHGSLEECFGQLNLNRTQNLRSFVSGLRGSTMGSFLTRSLPSQNIVRSAADFPTTVMDHRFFDGNIQCSTSTMPFERSNHACPVDDFNTVPLPLMYNQQPVFNPPRWWPHQDRLNYLLSLKELKGQVCAVARDQNGYRFLQKKLDHEILIGEEIELIFMEVKDHLHELMVHQFAHHVVQKLFKASNQELRTQFLLLLVGSAQRFLEVCTNVYGSRTVQKLMERITTEEQRCILLSVLKPIVVTLTNNSNGNHIILQCLYRFSNKETRHVMEPLVDHCIDIATNKSGCCVLQQCLVHVDAEIRGRFLDRIIANALLLSENEFGNYVVQFVLEMRYRYVAAAMIAQLEGSFVALSFNKYGSNVVEKCLKESGEQLSSRIIIEIINDHDFLKVIGHDYGNYVVQSALSVSKGDLRNALLAFIQHHYSFLQSNPFGRRVLNRTKCHKNRIRALVTYANVVILIGLSSPRAQGGLGLVDIRLKNGALLNKWAWRDERDEVWKVVWTNLAPPKVEACVWKTVLQRIPVLAELAKRGMKWFSIWNIHAVCPRDVKAFLLSWNEVMFNKKARCVDQIVGSAMALIGFWCKCSWPDSSPSITDFMRCPNAIIVVRLYWSVELVMVCCGGEMALYARL</sequence>
<protein>
    <recommendedName>
        <fullName evidence="9">PUM-HD domain-containing protein</fullName>
    </recommendedName>
</protein>
<feature type="repeat" description="Pumilio" evidence="7">
    <location>
        <begin position="317"/>
        <end position="352"/>
    </location>
</feature>
<keyword evidence="5" id="KW-0694">RNA-binding</keyword>
<dbReference type="SMART" id="SM00025">
    <property type="entry name" value="Pumilio"/>
    <property type="match status" value="8"/>
</dbReference>
<dbReference type="PROSITE" id="PS50302">
    <property type="entry name" value="PUM"/>
    <property type="match status" value="6"/>
</dbReference>
<evidence type="ECO:0000256" key="8">
    <source>
        <dbReference type="SAM" id="MobiDB-lite"/>
    </source>
</evidence>
<feature type="repeat" description="Pumilio" evidence="7">
    <location>
        <begin position="205"/>
        <end position="241"/>
    </location>
</feature>
<evidence type="ECO:0000256" key="4">
    <source>
        <dbReference type="ARBA" id="ARBA00022845"/>
    </source>
</evidence>
<dbReference type="GO" id="GO:0006417">
    <property type="term" value="P:regulation of translation"/>
    <property type="evidence" value="ECO:0007669"/>
    <property type="project" value="UniProtKB-KW"/>
</dbReference>
<dbReference type="Gene3D" id="1.25.10.10">
    <property type="entry name" value="Leucine-rich Repeat Variant"/>
    <property type="match status" value="1"/>
</dbReference>
<feature type="repeat" description="Pumilio" evidence="7">
    <location>
        <begin position="426"/>
        <end position="462"/>
    </location>
</feature>
<evidence type="ECO:0000256" key="5">
    <source>
        <dbReference type="ARBA" id="ARBA00022884"/>
    </source>
</evidence>
<evidence type="ECO:0000256" key="7">
    <source>
        <dbReference type="PROSITE-ProRule" id="PRU00317"/>
    </source>
</evidence>
<dbReference type="FunFam" id="1.25.10.10:FF:000237">
    <property type="entry name" value="Pumilio homolog 9"/>
    <property type="match status" value="1"/>
</dbReference>
<dbReference type="AlphaFoldDB" id="A0A6A2Z6N2"/>
<feature type="region of interest" description="Disordered" evidence="8">
    <location>
        <begin position="1"/>
        <end position="42"/>
    </location>
</feature>
<dbReference type="EMBL" id="VEPZ02001209">
    <property type="protein sequence ID" value="KAE8686772.1"/>
    <property type="molecule type" value="Genomic_DNA"/>
</dbReference>
<dbReference type="PANTHER" id="PTHR12537:SF129">
    <property type="entry name" value="PUMILIO HOMOLOG 15-LIKE"/>
    <property type="match status" value="1"/>
</dbReference>
<evidence type="ECO:0000256" key="3">
    <source>
        <dbReference type="ARBA" id="ARBA00022737"/>
    </source>
</evidence>
<dbReference type="PANTHER" id="PTHR12537">
    <property type="entry name" value="RNA BINDING PROTEIN PUMILIO-RELATED"/>
    <property type="match status" value="1"/>
</dbReference>
<dbReference type="InterPro" id="IPR033712">
    <property type="entry name" value="Pumilio_RNA-bd"/>
</dbReference>
<dbReference type="PROSITE" id="PS50303">
    <property type="entry name" value="PUM_HD"/>
    <property type="match status" value="1"/>
</dbReference>
<evidence type="ECO:0000313" key="10">
    <source>
        <dbReference type="EMBL" id="KAE8686772.1"/>
    </source>
</evidence>
<keyword evidence="4" id="KW-0810">Translation regulation</keyword>
<dbReference type="CDD" id="cd07920">
    <property type="entry name" value="Pumilio"/>
    <property type="match status" value="1"/>
</dbReference>
<dbReference type="GO" id="GO:0005737">
    <property type="term" value="C:cytoplasm"/>
    <property type="evidence" value="ECO:0007669"/>
    <property type="project" value="UniProtKB-SubCell"/>
</dbReference>
<feature type="compositionally biased region" description="Polar residues" evidence="8">
    <location>
        <begin position="21"/>
        <end position="42"/>
    </location>
</feature>
<dbReference type="InterPro" id="IPR016024">
    <property type="entry name" value="ARM-type_fold"/>
</dbReference>
<name>A0A6A2Z6N2_HIBSY</name>
<organism evidence="10 11">
    <name type="scientific">Hibiscus syriacus</name>
    <name type="common">Rose of Sharon</name>
    <dbReference type="NCBI Taxonomy" id="106335"/>
    <lineage>
        <taxon>Eukaryota</taxon>
        <taxon>Viridiplantae</taxon>
        <taxon>Streptophyta</taxon>
        <taxon>Embryophyta</taxon>
        <taxon>Tracheophyta</taxon>
        <taxon>Spermatophyta</taxon>
        <taxon>Magnoliopsida</taxon>
        <taxon>eudicotyledons</taxon>
        <taxon>Gunneridae</taxon>
        <taxon>Pentapetalae</taxon>
        <taxon>rosids</taxon>
        <taxon>malvids</taxon>
        <taxon>Malvales</taxon>
        <taxon>Malvaceae</taxon>
        <taxon>Malvoideae</taxon>
        <taxon>Hibiscus</taxon>
    </lineage>
</organism>
<reference evidence="10" key="1">
    <citation type="submission" date="2019-09" db="EMBL/GenBank/DDBJ databases">
        <title>Draft genome information of white flower Hibiscus syriacus.</title>
        <authorList>
            <person name="Kim Y.-M."/>
        </authorList>
    </citation>
    <scope>NUCLEOTIDE SEQUENCE [LARGE SCALE GENOMIC DNA]</scope>
    <source>
        <strain evidence="10">YM2019G1</strain>
    </source>
</reference>
<evidence type="ECO:0000259" key="9">
    <source>
        <dbReference type="PROSITE" id="PS50303"/>
    </source>
</evidence>